<dbReference type="GO" id="GO:0009897">
    <property type="term" value="C:external side of plasma membrane"/>
    <property type="evidence" value="ECO:0007669"/>
    <property type="project" value="TreeGrafter"/>
</dbReference>
<keyword evidence="4" id="KW-1015">Disulfide bond</keyword>
<evidence type="ECO:0000256" key="3">
    <source>
        <dbReference type="ARBA" id="ARBA00023136"/>
    </source>
</evidence>
<evidence type="ECO:0000256" key="4">
    <source>
        <dbReference type="ARBA" id="ARBA00023157"/>
    </source>
</evidence>
<dbReference type="Proteomes" id="UP000028760">
    <property type="component" value="Unassembled WGS sequence"/>
</dbReference>
<keyword evidence="5" id="KW-0325">Glycoprotein</keyword>
<evidence type="ECO:0000256" key="7">
    <source>
        <dbReference type="SAM" id="SignalP"/>
    </source>
</evidence>
<dbReference type="InterPro" id="IPR007110">
    <property type="entry name" value="Ig-like_dom"/>
</dbReference>
<evidence type="ECO:0000256" key="2">
    <source>
        <dbReference type="ARBA" id="ARBA00022729"/>
    </source>
</evidence>
<reference evidence="10" key="1">
    <citation type="submission" date="2013-10" db="EMBL/GenBank/DDBJ databases">
        <authorList>
            <person name="Schartl M."/>
            <person name="Warren W."/>
        </authorList>
    </citation>
    <scope>NUCLEOTIDE SEQUENCE [LARGE SCALE GENOMIC DNA]</scope>
    <source>
        <strain evidence="10">female</strain>
    </source>
</reference>
<evidence type="ECO:0000256" key="1">
    <source>
        <dbReference type="ARBA" id="ARBA00004370"/>
    </source>
</evidence>
<dbReference type="GO" id="GO:0001817">
    <property type="term" value="P:regulation of cytokine production"/>
    <property type="evidence" value="ECO:0007669"/>
    <property type="project" value="TreeGrafter"/>
</dbReference>
<reference evidence="9" key="2">
    <citation type="submission" date="2025-08" db="UniProtKB">
        <authorList>
            <consortium name="Ensembl"/>
        </authorList>
    </citation>
    <scope>IDENTIFICATION</scope>
</reference>
<dbReference type="SMART" id="SM00409">
    <property type="entry name" value="IG"/>
    <property type="match status" value="3"/>
</dbReference>
<dbReference type="InterPro" id="IPR013106">
    <property type="entry name" value="Ig_V-set"/>
</dbReference>
<dbReference type="Ensembl" id="ENSPFOT00000005449.2">
    <property type="protein sequence ID" value="ENSPFOP00000005440.2"/>
    <property type="gene ID" value="ENSPFOG00000005572.2"/>
</dbReference>
<feature type="domain" description="Ig-like" evidence="8">
    <location>
        <begin position="254"/>
        <end position="365"/>
    </location>
</feature>
<dbReference type="InterPro" id="IPR036179">
    <property type="entry name" value="Ig-like_dom_sf"/>
</dbReference>
<organism evidence="9 10">
    <name type="scientific">Poecilia formosa</name>
    <name type="common">Amazon molly</name>
    <name type="synonym">Limia formosa</name>
    <dbReference type="NCBI Taxonomy" id="48698"/>
    <lineage>
        <taxon>Eukaryota</taxon>
        <taxon>Metazoa</taxon>
        <taxon>Chordata</taxon>
        <taxon>Craniata</taxon>
        <taxon>Vertebrata</taxon>
        <taxon>Euteleostomi</taxon>
        <taxon>Actinopterygii</taxon>
        <taxon>Neopterygii</taxon>
        <taxon>Teleostei</taxon>
        <taxon>Neoteleostei</taxon>
        <taxon>Acanthomorphata</taxon>
        <taxon>Ovalentaria</taxon>
        <taxon>Atherinomorphae</taxon>
        <taxon>Cyprinodontiformes</taxon>
        <taxon>Poeciliidae</taxon>
        <taxon>Poeciliinae</taxon>
        <taxon>Poecilia</taxon>
    </lineage>
</organism>
<sequence>MKLIPVMLLLLVCSDCFLTEDTKDPDLVCPSKAIGAVKSEDVLLPCHLEPPMDASAETVKWKHGNHVVHHHHGGKHDSSKQWEHFRGRTSLSSEGLTEGNLSLTLSSVDLLDEGRYKCSVHTESMNKMCYIKLNVEPNVVCPSEHIEVTAGDDVILPCRLETPADASGKTLQWRQGNNIVYENEKHDTAKEKERNTERLSLFPEELAAGNLSLKISAVRLEDNGKYQCSLISQLVEQKELLYCSIFVTVVSAGDREVVGPDEPVTVEVGQVAVLPCHLEPPSSLSDLTLEWTVNNSKVHIHRSHKDNPSMQDERFRNRTSLFNSELDRGNISLMLKNVTTEDAGNYSCFVPKLDGKVRRVNVTLNVGKF</sequence>
<dbReference type="SUPFAM" id="SSF48726">
    <property type="entry name" value="Immunoglobulin"/>
    <property type="match status" value="3"/>
</dbReference>
<dbReference type="GO" id="GO:0050863">
    <property type="term" value="P:regulation of T cell activation"/>
    <property type="evidence" value="ECO:0007669"/>
    <property type="project" value="UniProtKB-ARBA"/>
</dbReference>
<evidence type="ECO:0000313" key="9">
    <source>
        <dbReference type="Ensembl" id="ENSPFOP00000005440.2"/>
    </source>
</evidence>
<keyword evidence="10" id="KW-1185">Reference proteome</keyword>
<proteinExistence type="predicted"/>
<feature type="signal peptide" evidence="7">
    <location>
        <begin position="1"/>
        <end position="19"/>
    </location>
</feature>
<dbReference type="Gene3D" id="2.60.40.10">
    <property type="entry name" value="Immunoglobulins"/>
    <property type="match status" value="3"/>
</dbReference>
<dbReference type="SMART" id="SM00406">
    <property type="entry name" value="IGv"/>
    <property type="match status" value="3"/>
</dbReference>
<dbReference type="FunFam" id="2.60.40.10:FF:000142">
    <property type="entry name" value="V-set domain-containing T-cell activation inhibitor 1"/>
    <property type="match status" value="2"/>
</dbReference>
<evidence type="ECO:0000313" key="10">
    <source>
        <dbReference type="Proteomes" id="UP000028760"/>
    </source>
</evidence>
<dbReference type="GO" id="GO:0005102">
    <property type="term" value="F:signaling receptor binding"/>
    <property type="evidence" value="ECO:0007669"/>
    <property type="project" value="TreeGrafter"/>
</dbReference>
<keyword evidence="2 7" id="KW-0732">Signal</keyword>
<dbReference type="PANTHER" id="PTHR24100">
    <property type="entry name" value="BUTYROPHILIN"/>
    <property type="match status" value="1"/>
</dbReference>
<comment type="subcellular location">
    <subcellularLocation>
        <location evidence="1">Membrane</location>
    </subcellularLocation>
</comment>
<dbReference type="STRING" id="48698.ENSPFOP00000005440"/>
<evidence type="ECO:0000256" key="6">
    <source>
        <dbReference type="ARBA" id="ARBA00023319"/>
    </source>
</evidence>
<dbReference type="GO" id="GO:0050852">
    <property type="term" value="P:T cell receptor signaling pathway"/>
    <property type="evidence" value="ECO:0007669"/>
    <property type="project" value="TreeGrafter"/>
</dbReference>
<dbReference type="InterPro" id="IPR003598">
    <property type="entry name" value="Ig_sub2"/>
</dbReference>
<name>A0A087XI37_POEFO</name>
<reference evidence="9" key="3">
    <citation type="submission" date="2025-09" db="UniProtKB">
        <authorList>
            <consortium name="Ensembl"/>
        </authorList>
    </citation>
    <scope>IDENTIFICATION</scope>
</reference>
<dbReference type="PANTHER" id="PTHR24100:SF151">
    <property type="entry name" value="ICOS LIGAND"/>
    <property type="match status" value="1"/>
</dbReference>
<dbReference type="EMBL" id="AYCK01020675">
    <property type="status" value="NOT_ANNOTATED_CDS"/>
    <property type="molecule type" value="Genomic_DNA"/>
</dbReference>
<feature type="chain" id="PRO_5001832945" description="Ig-like domain-containing protein" evidence="7">
    <location>
        <begin position="20"/>
        <end position="369"/>
    </location>
</feature>
<keyword evidence="3" id="KW-0472">Membrane</keyword>
<dbReference type="OMA" id="GEMQLMC"/>
<accession>A0A087XI37</accession>
<dbReference type="SMART" id="SM00408">
    <property type="entry name" value="IGc2"/>
    <property type="match status" value="3"/>
</dbReference>
<protein>
    <recommendedName>
        <fullName evidence="8">Ig-like domain-containing protein</fullName>
    </recommendedName>
</protein>
<dbReference type="InterPro" id="IPR050504">
    <property type="entry name" value="IgSF_BTN/MOG"/>
</dbReference>
<dbReference type="Pfam" id="PF07686">
    <property type="entry name" value="V-set"/>
    <property type="match status" value="3"/>
</dbReference>
<feature type="domain" description="Ig-like" evidence="8">
    <location>
        <begin position="137"/>
        <end position="241"/>
    </location>
</feature>
<dbReference type="GeneTree" id="ENSGT01120000271914"/>
<dbReference type="InterPro" id="IPR013783">
    <property type="entry name" value="Ig-like_fold"/>
</dbReference>
<dbReference type="eggNOG" id="ENOG502SVGE">
    <property type="taxonomic scope" value="Eukaryota"/>
</dbReference>
<dbReference type="GO" id="GO:1903037">
    <property type="term" value="P:regulation of leukocyte cell-cell adhesion"/>
    <property type="evidence" value="ECO:0007669"/>
    <property type="project" value="UniProtKB-ARBA"/>
</dbReference>
<evidence type="ECO:0000259" key="8">
    <source>
        <dbReference type="PROSITE" id="PS50835"/>
    </source>
</evidence>
<dbReference type="InterPro" id="IPR003599">
    <property type="entry name" value="Ig_sub"/>
</dbReference>
<feature type="domain" description="Ig-like" evidence="8">
    <location>
        <begin position="25"/>
        <end position="134"/>
    </location>
</feature>
<dbReference type="AlphaFoldDB" id="A0A087XI37"/>
<keyword evidence="6" id="KW-0393">Immunoglobulin domain</keyword>
<dbReference type="PROSITE" id="PS50835">
    <property type="entry name" value="IG_LIKE"/>
    <property type="match status" value="3"/>
</dbReference>
<evidence type="ECO:0000256" key="5">
    <source>
        <dbReference type="ARBA" id="ARBA00023180"/>
    </source>
</evidence>